<protein>
    <submittedName>
        <fullName evidence="1">Uncharacterized protein</fullName>
    </submittedName>
</protein>
<comment type="caution">
    <text evidence="1">The sequence shown here is derived from an EMBL/GenBank/DDBJ whole genome shotgun (WGS) entry which is preliminary data.</text>
</comment>
<dbReference type="EMBL" id="MU275863">
    <property type="protein sequence ID" value="KAI0050334.1"/>
    <property type="molecule type" value="Genomic_DNA"/>
</dbReference>
<evidence type="ECO:0000313" key="1">
    <source>
        <dbReference type="EMBL" id="KAI0050334.1"/>
    </source>
</evidence>
<gene>
    <name evidence="1" type="ORF">FA95DRAFT_1555847</name>
</gene>
<reference evidence="1" key="1">
    <citation type="submission" date="2021-02" db="EMBL/GenBank/DDBJ databases">
        <authorList>
            <consortium name="DOE Joint Genome Institute"/>
            <person name="Ahrendt S."/>
            <person name="Looney B.P."/>
            <person name="Miyauchi S."/>
            <person name="Morin E."/>
            <person name="Drula E."/>
            <person name="Courty P.E."/>
            <person name="Chicoki N."/>
            <person name="Fauchery L."/>
            <person name="Kohler A."/>
            <person name="Kuo A."/>
            <person name="Labutti K."/>
            <person name="Pangilinan J."/>
            <person name="Lipzen A."/>
            <person name="Riley R."/>
            <person name="Andreopoulos W."/>
            <person name="He G."/>
            <person name="Johnson J."/>
            <person name="Barry K.W."/>
            <person name="Grigoriev I.V."/>
            <person name="Nagy L."/>
            <person name="Hibbett D."/>
            <person name="Henrissat B."/>
            <person name="Matheny P.B."/>
            <person name="Labbe J."/>
            <person name="Martin F."/>
        </authorList>
    </citation>
    <scope>NUCLEOTIDE SEQUENCE</scope>
    <source>
        <strain evidence="1">FP105234-sp</strain>
    </source>
</reference>
<proteinExistence type="predicted"/>
<name>A0ACB8S1C1_9AGAM</name>
<sequence>MVPPDDLPFAYPHPYPQSSPMSSRSSSFTPVKQESPPLSAVSLPGYTQSYHPDFRQDYRTASPFRFGQHPPPTQQFHSPAFTFVAHSASSASPIYRSSSGRPHFSVPHMLDSGALSMPEDYDDGDDLVDLPGPSGSGSSSKGDRVIRRRSSKACDQCRKSKCKCERTSMNEPCKSCVLLGTACTFLGPSRKRGPPKGYIDAIEARLHQTEALVGIMLAANDARAKGILDDLAQDPLAREIIQRVDSSPYGVKGRKGKVPAKQAAKTPPDGESLTSTHPSNDWQDRLSARLSDLARSRGHTLSDSETASPPTSSRPVLSLNTSESEPVTYPDDRRQRRRTSPSPSGSLRSASLPSSEPDVLDEHDREDADDALIGEVGQLSLNEEREVRYHGKASGLHLLGIKDRVDGRNEGGIWRFPKARVWPPLPQEHPSRRLAEPDLASLPMPEPAVQKQLLAAYFTYVHPALPLVHKQTFLEDFRNGHIATGASSQHLDPDSPGGKTSPHGRRRSAIHPMLLFAMFSVAARYTGQPDVAAAAPPSASAMWPAGDAYLDAAKSFIVMPDTPSRSATVATLLIMGYREIGIGAMSQAWLYVGLATRMAQDLGIHKSADRWMHGGNTLFSRVELQERRRIWYACVVMDKYVSVYIGRPLSIHERDFDTELPSVDEPEETEDWAPLEPMHPTAPMPGRVISCFNASAGLSIILSKIVQAIYAVRSGPGRHAESLRLEAELGKWYHELPEHLRFEPAGSPKAGWTLPFVLTLHMQYWCIVLLLHRPFMRYALESRLKGLKDQDDAELQTISQQNYDLCVKAANHITSIVATYREQHCVKRVPVFLSYYVFTASIMHVTTLNTYPDDPQARMGLITCMEVLQEMSVIWPSAGRAWELLHGSKVNLASATRVGAVTMPVTSEERLHKRSADHFMQEDRSAHFFSVPSAMRTQTQVQAQAQPPQVGFSPSPASAQQFYSAYDRWPGESGLGAFAGSMSTSVLPQQYSTGFASLEGGVQPHPASAAGPRGAPAYWNDIGTMSQLGSPFRDVAPQEAGLQLPQQQSALYHLPSDQYQMYGV</sequence>
<accession>A0ACB8S1C1</accession>
<keyword evidence="2" id="KW-1185">Reference proteome</keyword>
<evidence type="ECO:0000313" key="2">
    <source>
        <dbReference type="Proteomes" id="UP000814033"/>
    </source>
</evidence>
<dbReference type="Proteomes" id="UP000814033">
    <property type="component" value="Unassembled WGS sequence"/>
</dbReference>
<reference evidence="1" key="2">
    <citation type="journal article" date="2022" name="New Phytol.">
        <title>Evolutionary transition to the ectomycorrhizal habit in the genomes of a hyperdiverse lineage of mushroom-forming fungi.</title>
        <authorList>
            <person name="Looney B."/>
            <person name="Miyauchi S."/>
            <person name="Morin E."/>
            <person name="Drula E."/>
            <person name="Courty P.E."/>
            <person name="Kohler A."/>
            <person name="Kuo A."/>
            <person name="LaButti K."/>
            <person name="Pangilinan J."/>
            <person name="Lipzen A."/>
            <person name="Riley R."/>
            <person name="Andreopoulos W."/>
            <person name="He G."/>
            <person name="Johnson J."/>
            <person name="Nolan M."/>
            <person name="Tritt A."/>
            <person name="Barry K.W."/>
            <person name="Grigoriev I.V."/>
            <person name="Nagy L.G."/>
            <person name="Hibbett D."/>
            <person name="Henrissat B."/>
            <person name="Matheny P.B."/>
            <person name="Labbe J."/>
            <person name="Martin F.M."/>
        </authorList>
    </citation>
    <scope>NUCLEOTIDE SEQUENCE</scope>
    <source>
        <strain evidence="1">FP105234-sp</strain>
    </source>
</reference>
<organism evidence="1 2">
    <name type="scientific">Auriscalpium vulgare</name>
    <dbReference type="NCBI Taxonomy" id="40419"/>
    <lineage>
        <taxon>Eukaryota</taxon>
        <taxon>Fungi</taxon>
        <taxon>Dikarya</taxon>
        <taxon>Basidiomycota</taxon>
        <taxon>Agaricomycotina</taxon>
        <taxon>Agaricomycetes</taxon>
        <taxon>Russulales</taxon>
        <taxon>Auriscalpiaceae</taxon>
        <taxon>Auriscalpium</taxon>
    </lineage>
</organism>